<dbReference type="KEGG" id="mamo:A6B35_16030"/>
<sequence>MSAEPVGTRNWHACAVKVLVLSRCSATPLSDSSLNVVLRFWIRDPQQGLTNVRRKVLLALWDSRQTA</sequence>
<dbReference type="EMBL" id="AGSN01000124">
    <property type="protein sequence ID" value="EHH10722.1"/>
    <property type="molecule type" value="Genomic_DNA"/>
</dbReference>
<reference evidence="1 2" key="1">
    <citation type="journal article" date="2012" name="J. Bacteriol.">
        <title>Draft Genome Sequence of Plant Growth-Promoting Rhizobium Mesorhizobium amorphae, Isolated from Zinc-Lead Mine Tailings.</title>
        <authorList>
            <person name="Hao X."/>
            <person name="Lin Y."/>
            <person name="Johnstone L."/>
            <person name="Baltrus D.A."/>
            <person name="Miller S.J."/>
            <person name="Wei G."/>
            <person name="Rensing C."/>
        </authorList>
    </citation>
    <scope>NUCLEOTIDE SEQUENCE [LARGE SCALE GENOMIC DNA]</scope>
    <source>
        <strain evidence="1 2">CCNWGS0123</strain>
    </source>
</reference>
<dbReference type="STRING" id="1082933.A6B35_16030"/>
<dbReference type="Proteomes" id="UP000002949">
    <property type="component" value="Unassembled WGS sequence"/>
</dbReference>
<evidence type="ECO:0000313" key="2">
    <source>
        <dbReference type="Proteomes" id="UP000002949"/>
    </source>
</evidence>
<dbReference type="AlphaFoldDB" id="G6YC48"/>
<proteinExistence type="predicted"/>
<dbReference type="PATRIC" id="fig|1082933.3.peg.3439"/>
<keyword evidence="2" id="KW-1185">Reference proteome</keyword>
<protein>
    <submittedName>
        <fullName evidence="1">Uncharacterized protein</fullName>
    </submittedName>
</protein>
<evidence type="ECO:0000313" key="1">
    <source>
        <dbReference type="EMBL" id="EHH10722.1"/>
    </source>
</evidence>
<gene>
    <name evidence="1" type="ORF">MEA186_17648</name>
</gene>
<accession>G6YC48</accession>
<organism evidence="1 2">
    <name type="scientific">Mesorhizobium amorphae CCNWGS0123</name>
    <dbReference type="NCBI Taxonomy" id="1082933"/>
    <lineage>
        <taxon>Bacteria</taxon>
        <taxon>Pseudomonadati</taxon>
        <taxon>Pseudomonadota</taxon>
        <taxon>Alphaproteobacteria</taxon>
        <taxon>Hyphomicrobiales</taxon>
        <taxon>Phyllobacteriaceae</taxon>
        <taxon>Mesorhizobium</taxon>
    </lineage>
</organism>
<name>G6YC48_9HYPH</name>